<name>C6HT88_AJECH</name>
<feature type="region of interest" description="Disordered" evidence="1">
    <location>
        <begin position="1"/>
        <end position="25"/>
    </location>
</feature>
<dbReference type="VEuPathDB" id="FungiDB:HCDG_09419"/>
<sequence>MNHSITSPASQPASHPGHFSEETPSPKPLLLLAPLLPAPRCLRWWISALNPETWPVPGGGDGGKATLPTNPVRVPFHSPPKADAAWDLPTSHGRFLPLLAYDLILGGWGGKKNRTENQLSSQSPSGCYSPLEAPLTKSAPCYQSSPTPPGPLHSDEQTHPRQPSTPCLLLPPSGNTVIPIPSPSPSPNPKPPKSQKSSFLTTTSDFNLRSAVPFLLIALSPLLLLKKPSSCLTDRVVFFHSSSPDLFSLPPVLLLAASPRLASTFLRIRSLQYPAHTTPVHSICLATTVGRSGWFLLPLTTL</sequence>
<proteinExistence type="predicted"/>
<dbReference type="EMBL" id="GG692440">
    <property type="protein sequence ID" value="EER36535.1"/>
    <property type="molecule type" value="Genomic_DNA"/>
</dbReference>
<reference evidence="3" key="1">
    <citation type="submission" date="2009-05" db="EMBL/GenBank/DDBJ databases">
        <title>The genome sequence of Ajellomyces capsulatus strain H143.</title>
        <authorList>
            <person name="Champion M."/>
            <person name="Cuomo C.A."/>
            <person name="Ma L.-J."/>
            <person name="Henn M.R."/>
            <person name="Sil A."/>
            <person name="Goldman B."/>
            <person name="Young S.K."/>
            <person name="Kodira C.D."/>
            <person name="Zeng Q."/>
            <person name="Koehrsen M."/>
            <person name="Alvarado L."/>
            <person name="Berlin A.M."/>
            <person name="Borenstein D."/>
            <person name="Chen Z."/>
            <person name="Engels R."/>
            <person name="Freedman E."/>
            <person name="Gellesch M."/>
            <person name="Goldberg J."/>
            <person name="Griggs A."/>
            <person name="Gujja S."/>
            <person name="Heiman D.I."/>
            <person name="Hepburn T.A."/>
            <person name="Howarth C."/>
            <person name="Jen D."/>
            <person name="Larson L."/>
            <person name="Lewis B."/>
            <person name="Mehta T."/>
            <person name="Park D."/>
            <person name="Pearson M."/>
            <person name="Roberts A."/>
            <person name="Saif S."/>
            <person name="Shea T.D."/>
            <person name="Shenoy N."/>
            <person name="Sisk P."/>
            <person name="Stolte C."/>
            <person name="Sykes S."/>
            <person name="Walk T."/>
            <person name="White J."/>
            <person name="Yandava C."/>
            <person name="Klein B."/>
            <person name="McEwen J.G."/>
            <person name="Puccia R."/>
            <person name="Goldman G.H."/>
            <person name="Felipe M.S."/>
            <person name="Nino-Vega G."/>
            <person name="San-Blas G."/>
            <person name="Taylor J.W."/>
            <person name="Mendoza L."/>
            <person name="Galagan J.E."/>
            <person name="Nusbaum C."/>
            <person name="Birren B.W."/>
        </authorList>
    </citation>
    <scope>NUCLEOTIDE SEQUENCE [LARGE SCALE GENOMIC DNA]</scope>
    <source>
        <strain evidence="3">H143</strain>
    </source>
</reference>
<feature type="compositionally biased region" description="Polar residues" evidence="1">
    <location>
        <begin position="1"/>
        <end position="13"/>
    </location>
</feature>
<dbReference type="HOGENOM" id="CLU_921243_0_0_1"/>
<organism evidence="2 3">
    <name type="scientific">Ajellomyces capsulatus (strain H143)</name>
    <name type="common">Darling's disease fungus</name>
    <name type="synonym">Histoplasma capsulatum</name>
    <dbReference type="NCBI Taxonomy" id="544712"/>
    <lineage>
        <taxon>Eukaryota</taxon>
        <taxon>Fungi</taxon>
        <taxon>Dikarya</taxon>
        <taxon>Ascomycota</taxon>
        <taxon>Pezizomycotina</taxon>
        <taxon>Eurotiomycetes</taxon>
        <taxon>Eurotiomycetidae</taxon>
        <taxon>Onygenales</taxon>
        <taxon>Ajellomycetaceae</taxon>
        <taxon>Histoplasma</taxon>
    </lineage>
</organism>
<evidence type="ECO:0000313" key="2">
    <source>
        <dbReference type="EMBL" id="EER36535.1"/>
    </source>
</evidence>
<accession>C6HT88</accession>
<feature type="compositionally biased region" description="Pro residues" evidence="1">
    <location>
        <begin position="180"/>
        <end position="192"/>
    </location>
</feature>
<protein>
    <submittedName>
        <fullName evidence="2">Uncharacterized protein</fullName>
    </submittedName>
</protein>
<gene>
    <name evidence="2" type="ORF">HCDG_09419</name>
</gene>
<evidence type="ECO:0000256" key="1">
    <source>
        <dbReference type="SAM" id="MobiDB-lite"/>
    </source>
</evidence>
<feature type="region of interest" description="Disordered" evidence="1">
    <location>
        <begin position="138"/>
        <end position="199"/>
    </location>
</feature>
<evidence type="ECO:0000313" key="3">
    <source>
        <dbReference type="Proteomes" id="UP000002624"/>
    </source>
</evidence>
<dbReference type="AlphaFoldDB" id="C6HT88"/>
<dbReference type="Proteomes" id="UP000002624">
    <property type="component" value="Unassembled WGS sequence"/>
</dbReference>